<reference evidence="2 3" key="1">
    <citation type="journal article" date="2019" name="Sci. Rep.">
        <title>Orb-weaving spider Araneus ventricosus genome elucidates the spidroin gene catalogue.</title>
        <authorList>
            <person name="Kono N."/>
            <person name="Nakamura H."/>
            <person name="Ohtoshi R."/>
            <person name="Moran D.A.P."/>
            <person name="Shinohara A."/>
            <person name="Yoshida Y."/>
            <person name="Fujiwara M."/>
            <person name="Mori M."/>
            <person name="Tomita M."/>
            <person name="Arakawa K."/>
        </authorList>
    </citation>
    <scope>NUCLEOTIDE SEQUENCE [LARGE SCALE GENOMIC DNA]</scope>
</reference>
<feature type="compositionally biased region" description="Polar residues" evidence="1">
    <location>
        <begin position="8"/>
        <end position="20"/>
    </location>
</feature>
<dbReference type="Proteomes" id="UP000499080">
    <property type="component" value="Unassembled WGS sequence"/>
</dbReference>
<organism evidence="2 3">
    <name type="scientific">Araneus ventricosus</name>
    <name type="common">Orbweaver spider</name>
    <name type="synonym">Epeira ventricosa</name>
    <dbReference type="NCBI Taxonomy" id="182803"/>
    <lineage>
        <taxon>Eukaryota</taxon>
        <taxon>Metazoa</taxon>
        <taxon>Ecdysozoa</taxon>
        <taxon>Arthropoda</taxon>
        <taxon>Chelicerata</taxon>
        <taxon>Arachnida</taxon>
        <taxon>Araneae</taxon>
        <taxon>Araneomorphae</taxon>
        <taxon>Entelegynae</taxon>
        <taxon>Araneoidea</taxon>
        <taxon>Araneidae</taxon>
        <taxon>Araneus</taxon>
    </lineage>
</organism>
<name>A0A4Y2LU87_ARAVE</name>
<dbReference type="AlphaFoldDB" id="A0A4Y2LU87"/>
<feature type="region of interest" description="Disordered" evidence="1">
    <location>
        <begin position="1"/>
        <end position="20"/>
    </location>
</feature>
<feature type="non-terminal residue" evidence="2">
    <location>
        <position position="38"/>
    </location>
</feature>
<gene>
    <name evidence="2" type="ORF">AVEN_231874_1</name>
</gene>
<dbReference type="EMBL" id="BGPR01006333">
    <property type="protein sequence ID" value="GBN18059.1"/>
    <property type="molecule type" value="Genomic_DNA"/>
</dbReference>
<keyword evidence="3" id="KW-1185">Reference proteome</keyword>
<evidence type="ECO:0000313" key="2">
    <source>
        <dbReference type="EMBL" id="GBN18059.1"/>
    </source>
</evidence>
<proteinExistence type="predicted"/>
<evidence type="ECO:0000313" key="3">
    <source>
        <dbReference type="Proteomes" id="UP000499080"/>
    </source>
</evidence>
<protein>
    <submittedName>
        <fullName evidence="2">Uncharacterized protein</fullName>
    </submittedName>
</protein>
<accession>A0A4Y2LU87</accession>
<evidence type="ECO:0000256" key="1">
    <source>
        <dbReference type="SAM" id="MobiDB-lite"/>
    </source>
</evidence>
<sequence>MVRKESATSRVPPSSITSGHLNASVHMHSWNAFVNIRE</sequence>
<comment type="caution">
    <text evidence="2">The sequence shown here is derived from an EMBL/GenBank/DDBJ whole genome shotgun (WGS) entry which is preliminary data.</text>
</comment>